<name>A0A0G1WJ05_9BACT</name>
<evidence type="ECO:0000256" key="4">
    <source>
        <dbReference type="SAM" id="Coils"/>
    </source>
</evidence>
<dbReference type="InterPro" id="IPR058625">
    <property type="entry name" value="MdtA-like_BSH"/>
</dbReference>
<dbReference type="NCBIfam" id="TIGR01730">
    <property type="entry name" value="RND_mfp"/>
    <property type="match status" value="1"/>
</dbReference>
<feature type="compositionally biased region" description="Low complexity" evidence="5">
    <location>
        <begin position="610"/>
        <end position="623"/>
    </location>
</feature>
<evidence type="ECO:0000313" key="10">
    <source>
        <dbReference type="Proteomes" id="UP000034201"/>
    </source>
</evidence>
<feature type="transmembrane region" description="Helical" evidence="6">
    <location>
        <begin position="12"/>
        <end position="31"/>
    </location>
</feature>
<dbReference type="SUPFAM" id="SSF111369">
    <property type="entry name" value="HlyD-like secretion proteins"/>
    <property type="match status" value="1"/>
</dbReference>
<comment type="subcellular location">
    <subcellularLocation>
        <location evidence="1">Cell envelope</location>
    </subcellularLocation>
</comment>
<feature type="region of interest" description="Disordered" evidence="5">
    <location>
        <begin position="610"/>
        <end position="639"/>
    </location>
</feature>
<comment type="caution">
    <text evidence="9">The sequence shown here is derived from an EMBL/GenBank/DDBJ whole genome shotgun (WGS) entry which is preliminary data.</text>
</comment>
<dbReference type="Gene3D" id="1.10.287.470">
    <property type="entry name" value="Helix hairpin bin"/>
    <property type="match status" value="1"/>
</dbReference>
<dbReference type="EMBL" id="LCQQ01000079">
    <property type="protein sequence ID" value="KKW18590.1"/>
    <property type="molecule type" value="Genomic_DNA"/>
</dbReference>
<dbReference type="Gene3D" id="6.20.50.140">
    <property type="match status" value="1"/>
</dbReference>
<evidence type="ECO:0000256" key="6">
    <source>
        <dbReference type="SAM" id="Phobius"/>
    </source>
</evidence>
<dbReference type="InterPro" id="IPR006143">
    <property type="entry name" value="RND_pump_MFP"/>
</dbReference>
<dbReference type="Proteomes" id="UP000034201">
    <property type="component" value="Unassembled WGS sequence"/>
</dbReference>
<gene>
    <name evidence="9" type="ORF">UY61_C0079G0004</name>
</gene>
<sequence>MPKKISSLIFRYKITAVAAITILAIGGYYGYQYFFAPEKAVRYVTATAEKGVLIISVSGSGQVSASNQVDVKSKVSGDAVFVGAKNGQEVKAGILLAQLDARDAQKSVRDAEANLQSAKLSLEKLKQPADAYSILQAENSLISARDNLAKLKLSQETDYQKALEAKKKAEDNIVKAYEDSFNTIANAFLNLPNIITALNDVLYGKTIGQSETAIGRDQNNISALANTVSPDYYASKLAALQTSAENDYKSARAKYDASFENYKNASRYSEKPVIESLLAETLETTKAIAQNAKSESNYLDAWADYRSTNNLTIFSTVKGYQANLATYTGQTNTHLSNLLSVQRSLEDNREALVNTERDLKEMDQNNPLNLAAAEASVKEKSASLEKLKSGPDALDIQSSELSVKQRENALLDAKEKLADYYIRAPFDGMVAEINIKTGDPVSANAVSATLITRSRIAEISLNEVDVAKVKTSQKATLTFDAVPDLSIAGQVAEIAAIGSIAQGVVTYNVKISFDTQDERVKPGMSVSAAIITDVKQDVVIVPNSAVKTSGNPRTERAEQSSYDGNSRYVEILVGDAPQSQSVEVGLSNDTSTEITGGLKEGESVVTQTISATAAQTSSSQSSSGIRIPGLTPGGGTFRR</sequence>
<keyword evidence="3 4" id="KW-0175">Coiled coil</keyword>
<dbReference type="GO" id="GO:0030313">
    <property type="term" value="C:cell envelope"/>
    <property type="evidence" value="ECO:0007669"/>
    <property type="project" value="UniProtKB-SubCell"/>
</dbReference>
<feature type="domain" description="Multidrug resistance protein MdtA-like barrel-sandwich hybrid" evidence="7">
    <location>
        <begin position="67"/>
        <end position="451"/>
    </location>
</feature>
<dbReference type="PANTHER" id="PTHR32347:SF23">
    <property type="entry name" value="BLL5650 PROTEIN"/>
    <property type="match status" value="1"/>
</dbReference>
<dbReference type="GO" id="GO:0016020">
    <property type="term" value="C:membrane"/>
    <property type="evidence" value="ECO:0007669"/>
    <property type="project" value="InterPro"/>
</dbReference>
<evidence type="ECO:0000313" key="9">
    <source>
        <dbReference type="EMBL" id="KKW18590.1"/>
    </source>
</evidence>
<accession>A0A0G1WJ05</accession>
<dbReference type="PANTHER" id="PTHR32347">
    <property type="entry name" value="EFFLUX SYSTEM COMPONENT YKNX-RELATED"/>
    <property type="match status" value="1"/>
</dbReference>
<feature type="domain" description="YknX-like beta-barrel" evidence="8">
    <location>
        <begin position="459"/>
        <end position="530"/>
    </location>
</feature>
<reference evidence="9 10" key="1">
    <citation type="journal article" date="2015" name="Nature">
        <title>rRNA introns, odd ribosomes, and small enigmatic genomes across a large radiation of phyla.</title>
        <authorList>
            <person name="Brown C.T."/>
            <person name="Hug L.A."/>
            <person name="Thomas B.C."/>
            <person name="Sharon I."/>
            <person name="Castelle C.J."/>
            <person name="Singh A."/>
            <person name="Wilkins M.J."/>
            <person name="Williams K.H."/>
            <person name="Banfield J.F."/>
        </authorList>
    </citation>
    <scope>NUCLEOTIDE SEQUENCE [LARGE SCALE GENOMIC DNA]</scope>
</reference>
<evidence type="ECO:0000256" key="3">
    <source>
        <dbReference type="ARBA" id="ARBA00023054"/>
    </source>
</evidence>
<dbReference type="Pfam" id="PF25990">
    <property type="entry name" value="Beta-barrel_YknX"/>
    <property type="match status" value="1"/>
</dbReference>
<evidence type="ECO:0000256" key="2">
    <source>
        <dbReference type="ARBA" id="ARBA00009477"/>
    </source>
</evidence>
<evidence type="ECO:0000256" key="5">
    <source>
        <dbReference type="SAM" id="MobiDB-lite"/>
    </source>
</evidence>
<comment type="similarity">
    <text evidence="2">Belongs to the membrane fusion protein (MFP) (TC 8.A.1) family.</text>
</comment>
<organism evidence="9 10">
    <name type="scientific">Candidatus Adlerbacteria bacterium GW2011_GWC1_50_9</name>
    <dbReference type="NCBI Taxonomy" id="1618608"/>
    <lineage>
        <taxon>Bacteria</taxon>
        <taxon>Candidatus Adleribacteriota</taxon>
    </lineage>
</organism>
<feature type="coiled-coil region" evidence="4">
    <location>
        <begin position="101"/>
        <end position="179"/>
    </location>
</feature>
<dbReference type="InterPro" id="IPR050465">
    <property type="entry name" value="UPF0194_transport"/>
</dbReference>
<dbReference type="InterPro" id="IPR058636">
    <property type="entry name" value="Beta-barrel_YknX"/>
</dbReference>
<proteinExistence type="inferred from homology"/>
<evidence type="ECO:0000259" key="8">
    <source>
        <dbReference type="Pfam" id="PF25990"/>
    </source>
</evidence>
<protein>
    <submittedName>
        <fullName evidence="9">Efflux transporter, RND family, MFP subunit</fullName>
    </submittedName>
</protein>
<dbReference type="GO" id="GO:0022857">
    <property type="term" value="F:transmembrane transporter activity"/>
    <property type="evidence" value="ECO:0007669"/>
    <property type="project" value="InterPro"/>
</dbReference>
<evidence type="ECO:0000259" key="7">
    <source>
        <dbReference type="Pfam" id="PF25917"/>
    </source>
</evidence>
<keyword evidence="6" id="KW-0472">Membrane</keyword>
<dbReference type="Pfam" id="PF25917">
    <property type="entry name" value="BSH_RND"/>
    <property type="match status" value="1"/>
</dbReference>
<keyword evidence="6" id="KW-1133">Transmembrane helix</keyword>
<dbReference type="Gene3D" id="2.40.50.100">
    <property type="match status" value="2"/>
</dbReference>
<keyword evidence="6" id="KW-0812">Transmembrane</keyword>
<dbReference type="AlphaFoldDB" id="A0A0G1WJ05"/>
<dbReference type="Gene3D" id="2.40.30.170">
    <property type="match status" value="1"/>
</dbReference>
<evidence type="ECO:0000256" key="1">
    <source>
        <dbReference type="ARBA" id="ARBA00004196"/>
    </source>
</evidence>